<evidence type="ECO:0000259" key="4">
    <source>
        <dbReference type="PROSITE" id="PS01124"/>
    </source>
</evidence>
<sequence length="358" mass="39623">MPYLVRSASLTGYAEAARAGGLDPFRMLAEVGLPADSLSDVDLKIPADKVGRLLELSAQRSGIETFGLRMAETRRASNLGPLILLVHDEPTLRQALQAMARYGHLHNEAIFLHVEEEDGIAVIRDEVLASDVGSLKQATELVVGVLFRLLRFFLGDDWHPKTVLFAHGAPKDRSVHTRVFGSNVEFGHAFSGIVCNASDLDLPLPSADPVMARYVRRYLNDLDPEGGKRMSDEVRQMVIMLLPSGRATVDHIARHLGVNRRTIHRHLTQEGTTFSSILDAVRSELAVRYLDQGERQCAEISGFLGFSEPSAFTRWFRGTFGCSPTQFKVSKASAFDKGMISRSHAGDQKKKTRRSRLS</sequence>
<gene>
    <name evidence="5" type="primary">virS_2</name>
    <name evidence="5" type="ORF">LMG7141_01921</name>
</gene>
<dbReference type="InterPro" id="IPR009057">
    <property type="entry name" value="Homeodomain-like_sf"/>
</dbReference>
<evidence type="ECO:0000256" key="2">
    <source>
        <dbReference type="ARBA" id="ARBA00023125"/>
    </source>
</evidence>
<reference evidence="5 6" key="1">
    <citation type="submission" date="2023-07" db="EMBL/GenBank/DDBJ databases">
        <authorList>
            <person name="Peeters C."/>
        </authorList>
    </citation>
    <scope>NUCLEOTIDE SEQUENCE [LARGE SCALE GENOMIC DNA]</scope>
    <source>
        <strain evidence="5 6">LMG 7141</strain>
    </source>
</reference>
<dbReference type="Gene3D" id="1.10.10.60">
    <property type="entry name" value="Homeodomain-like"/>
    <property type="match status" value="1"/>
</dbReference>
<evidence type="ECO:0000256" key="3">
    <source>
        <dbReference type="ARBA" id="ARBA00023163"/>
    </source>
</evidence>
<accession>A0ABM9JA83</accession>
<keyword evidence="3" id="KW-0804">Transcription</keyword>
<keyword evidence="2" id="KW-0238">DNA-binding</keyword>
<keyword evidence="1" id="KW-0805">Transcription regulation</keyword>
<dbReference type="PANTHER" id="PTHR47894:SF4">
    <property type="entry name" value="HTH-TYPE TRANSCRIPTIONAL REGULATOR GADX"/>
    <property type="match status" value="1"/>
</dbReference>
<comment type="caution">
    <text evidence="5">The sequence shown here is derived from an EMBL/GenBank/DDBJ whole genome shotgun (WGS) entry which is preliminary data.</text>
</comment>
<feature type="domain" description="HTH araC/xylS-type" evidence="4">
    <location>
        <begin position="232"/>
        <end position="330"/>
    </location>
</feature>
<protein>
    <submittedName>
        <fullName evidence="5">HTH-type transcriptional regulator VirS</fullName>
    </submittedName>
</protein>
<proteinExistence type="predicted"/>
<dbReference type="InterPro" id="IPR032687">
    <property type="entry name" value="AraC-type_N"/>
</dbReference>
<dbReference type="Pfam" id="PF12833">
    <property type="entry name" value="HTH_18"/>
    <property type="match status" value="1"/>
</dbReference>
<keyword evidence="6" id="KW-1185">Reference proteome</keyword>
<dbReference type="Pfam" id="PF12625">
    <property type="entry name" value="Arabinose_bd"/>
    <property type="match status" value="1"/>
</dbReference>
<name>A0ABM9JA83_9RALS</name>
<dbReference type="Proteomes" id="UP001189616">
    <property type="component" value="Unassembled WGS sequence"/>
</dbReference>
<dbReference type="CDD" id="cd00090">
    <property type="entry name" value="HTH_ARSR"/>
    <property type="match status" value="1"/>
</dbReference>
<dbReference type="PANTHER" id="PTHR47894">
    <property type="entry name" value="HTH-TYPE TRANSCRIPTIONAL REGULATOR GADX"/>
    <property type="match status" value="1"/>
</dbReference>
<dbReference type="InterPro" id="IPR011991">
    <property type="entry name" value="ArsR-like_HTH"/>
</dbReference>
<dbReference type="SMART" id="SM00342">
    <property type="entry name" value="HTH_ARAC"/>
    <property type="match status" value="1"/>
</dbReference>
<dbReference type="InterPro" id="IPR018060">
    <property type="entry name" value="HTH_AraC"/>
</dbReference>
<dbReference type="PROSITE" id="PS01124">
    <property type="entry name" value="HTH_ARAC_FAMILY_2"/>
    <property type="match status" value="1"/>
</dbReference>
<evidence type="ECO:0000313" key="5">
    <source>
        <dbReference type="EMBL" id="CAJ0787328.1"/>
    </source>
</evidence>
<evidence type="ECO:0000256" key="1">
    <source>
        <dbReference type="ARBA" id="ARBA00023015"/>
    </source>
</evidence>
<dbReference type="SUPFAM" id="SSF46689">
    <property type="entry name" value="Homeodomain-like"/>
    <property type="match status" value="1"/>
</dbReference>
<dbReference type="SUPFAM" id="SSF46785">
    <property type="entry name" value="Winged helix' DNA-binding domain"/>
    <property type="match status" value="1"/>
</dbReference>
<dbReference type="EMBL" id="CATYWO010000002">
    <property type="protein sequence ID" value="CAJ0787328.1"/>
    <property type="molecule type" value="Genomic_DNA"/>
</dbReference>
<evidence type="ECO:0000313" key="6">
    <source>
        <dbReference type="Proteomes" id="UP001189616"/>
    </source>
</evidence>
<organism evidence="5 6">
    <name type="scientific">Ralstonia condita</name>
    <dbReference type="NCBI Taxonomy" id="3058600"/>
    <lineage>
        <taxon>Bacteria</taxon>
        <taxon>Pseudomonadati</taxon>
        <taxon>Pseudomonadota</taxon>
        <taxon>Betaproteobacteria</taxon>
        <taxon>Burkholderiales</taxon>
        <taxon>Burkholderiaceae</taxon>
        <taxon>Ralstonia</taxon>
    </lineage>
</organism>
<dbReference type="InterPro" id="IPR036390">
    <property type="entry name" value="WH_DNA-bd_sf"/>
</dbReference>